<dbReference type="GO" id="GO:0006203">
    <property type="term" value="P:dGTP catabolic process"/>
    <property type="evidence" value="ECO:0007669"/>
    <property type="project" value="TreeGrafter"/>
</dbReference>
<organism evidence="2 3">
    <name type="scientific">Algimonas arctica</name>
    <dbReference type="NCBI Taxonomy" id="1479486"/>
    <lineage>
        <taxon>Bacteria</taxon>
        <taxon>Pseudomonadati</taxon>
        <taxon>Pseudomonadota</taxon>
        <taxon>Alphaproteobacteria</taxon>
        <taxon>Maricaulales</taxon>
        <taxon>Robiginitomaculaceae</taxon>
        <taxon>Algimonas</taxon>
    </lineage>
</organism>
<reference evidence="2" key="1">
    <citation type="journal article" date="2014" name="Int. J. Syst. Evol. Microbiol.">
        <title>Complete genome sequence of Corynebacterium casei LMG S-19264T (=DSM 44701T), isolated from a smear-ripened cheese.</title>
        <authorList>
            <consortium name="US DOE Joint Genome Institute (JGI-PGF)"/>
            <person name="Walter F."/>
            <person name="Albersmeier A."/>
            <person name="Kalinowski J."/>
            <person name="Ruckert C."/>
        </authorList>
    </citation>
    <scope>NUCLEOTIDE SEQUENCE</scope>
    <source>
        <strain evidence="2">KCTC 32513</strain>
    </source>
</reference>
<protein>
    <submittedName>
        <fullName evidence="2">Nucleoside triphosphate pyrophosphohydrolase</fullName>
    </submittedName>
</protein>
<dbReference type="Pfam" id="PF03819">
    <property type="entry name" value="MazG"/>
    <property type="match status" value="1"/>
</dbReference>
<dbReference type="CDD" id="cd11529">
    <property type="entry name" value="NTP-PPase_MazG_Cterm"/>
    <property type="match status" value="1"/>
</dbReference>
<dbReference type="Proteomes" id="UP000634004">
    <property type="component" value="Unassembled WGS sequence"/>
</dbReference>
<dbReference type="GO" id="GO:0046081">
    <property type="term" value="P:dUTP catabolic process"/>
    <property type="evidence" value="ECO:0007669"/>
    <property type="project" value="TreeGrafter"/>
</dbReference>
<dbReference type="GO" id="GO:0047429">
    <property type="term" value="F:nucleoside triphosphate diphosphatase activity"/>
    <property type="evidence" value="ECO:0007669"/>
    <property type="project" value="InterPro"/>
</dbReference>
<dbReference type="InterPro" id="IPR048015">
    <property type="entry name" value="NTP-PPase_MazG-like_N"/>
</dbReference>
<dbReference type="NCBIfam" id="NF007113">
    <property type="entry name" value="PRK09562.1"/>
    <property type="match status" value="1"/>
</dbReference>
<dbReference type="Gene3D" id="1.10.287.1080">
    <property type="entry name" value="MazG-like"/>
    <property type="match status" value="2"/>
</dbReference>
<gene>
    <name evidence="2" type="primary">mazG</name>
    <name evidence="2" type="ORF">GCM10009069_01140</name>
</gene>
<dbReference type="GO" id="GO:0046047">
    <property type="term" value="P:TTP catabolic process"/>
    <property type="evidence" value="ECO:0007669"/>
    <property type="project" value="TreeGrafter"/>
</dbReference>
<dbReference type="EMBL" id="BMZH01000001">
    <property type="protein sequence ID" value="GHA81837.1"/>
    <property type="molecule type" value="Genomic_DNA"/>
</dbReference>
<proteinExistence type="predicted"/>
<dbReference type="GO" id="GO:0006950">
    <property type="term" value="P:response to stress"/>
    <property type="evidence" value="ECO:0007669"/>
    <property type="project" value="UniProtKB-ARBA"/>
</dbReference>
<dbReference type="SUPFAM" id="SSF101386">
    <property type="entry name" value="all-alpha NTP pyrophosphatases"/>
    <property type="match status" value="2"/>
</dbReference>
<dbReference type="PANTHER" id="PTHR30522:SF0">
    <property type="entry name" value="NUCLEOSIDE TRIPHOSPHATE PYROPHOSPHOHYDROLASE"/>
    <property type="match status" value="1"/>
</dbReference>
<dbReference type="FunFam" id="1.10.287.1080:FF:000001">
    <property type="entry name" value="Nucleoside triphosphate pyrophosphohydrolase"/>
    <property type="match status" value="1"/>
</dbReference>
<accession>A0A8J3CPQ2</accession>
<dbReference type="AlphaFoldDB" id="A0A8J3CPQ2"/>
<dbReference type="InterPro" id="IPR011551">
    <property type="entry name" value="NTP_PyrPHydrolase_MazG"/>
</dbReference>
<reference evidence="2" key="2">
    <citation type="submission" date="2020-09" db="EMBL/GenBank/DDBJ databases">
        <authorList>
            <person name="Sun Q."/>
            <person name="Kim S."/>
        </authorList>
    </citation>
    <scope>NUCLEOTIDE SEQUENCE</scope>
    <source>
        <strain evidence="2">KCTC 32513</strain>
    </source>
</reference>
<keyword evidence="3" id="KW-1185">Reference proteome</keyword>
<dbReference type="GO" id="GO:0046061">
    <property type="term" value="P:dATP catabolic process"/>
    <property type="evidence" value="ECO:0007669"/>
    <property type="project" value="TreeGrafter"/>
</dbReference>
<comment type="caution">
    <text evidence="2">The sequence shown here is derived from an EMBL/GenBank/DDBJ whole genome shotgun (WGS) entry which is preliminary data.</text>
</comment>
<evidence type="ECO:0000313" key="3">
    <source>
        <dbReference type="Proteomes" id="UP000634004"/>
    </source>
</evidence>
<sequence length="232" mass="26246">MDRLRADCPWDREQTFETIAPYTIEEAYEVKDAIDRNDMGELKSELGDLLFQVLFHAKLASEVGAFDLDDVVDTLVDKMVRRHPHVFDGAEKFDWDELKAQERSGRTLDGVALALPALMRAQKLQKRAAKVGFDWPDHEGAFDKIVEEAAELKDAQPEHRHEEAGDLIFSTVNLVRKLGLDAEAALRDANAKFNRRFDAVEDRAGRSLKGLNLDEMEAHWQAVKTAETKGLT</sequence>
<feature type="domain" description="NTP pyrophosphohydrolase MazG-like" evidence="1">
    <location>
        <begin position="14"/>
        <end position="87"/>
    </location>
</feature>
<dbReference type="InterPro" id="IPR048011">
    <property type="entry name" value="NTP-PPase_MazG-like_C"/>
</dbReference>
<evidence type="ECO:0000313" key="2">
    <source>
        <dbReference type="EMBL" id="GHA81837.1"/>
    </source>
</evidence>
<dbReference type="InterPro" id="IPR004518">
    <property type="entry name" value="MazG-like_dom"/>
</dbReference>
<dbReference type="NCBIfam" id="TIGR00444">
    <property type="entry name" value="mazG"/>
    <property type="match status" value="1"/>
</dbReference>
<dbReference type="GO" id="GO:0046052">
    <property type="term" value="P:UTP catabolic process"/>
    <property type="evidence" value="ECO:0007669"/>
    <property type="project" value="TreeGrafter"/>
</dbReference>
<name>A0A8J3CPQ2_9PROT</name>
<dbReference type="CDD" id="cd11528">
    <property type="entry name" value="NTP-PPase_MazG_Nterm"/>
    <property type="match status" value="1"/>
</dbReference>
<dbReference type="PANTHER" id="PTHR30522">
    <property type="entry name" value="NUCLEOSIDE TRIPHOSPHATE PYROPHOSPHOHYDROLASE"/>
    <property type="match status" value="1"/>
</dbReference>
<dbReference type="GO" id="GO:0046076">
    <property type="term" value="P:dTTP catabolic process"/>
    <property type="evidence" value="ECO:0007669"/>
    <property type="project" value="TreeGrafter"/>
</dbReference>
<evidence type="ECO:0000259" key="1">
    <source>
        <dbReference type="Pfam" id="PF03819"/>
    </source>
</evidence>